<sequence length="353" mass="38045">MKKLACVLALASAFASMDAAAWGRDGHKAVGAIADRLLKGSAAQRQIQALLLPGETLESIANWADCVKGTYCGPQTPEMLDYVNGNPKHSEYHYTDVPFMLEKYHDHGVGTADVDIVQTLKQCIAVLQGKTDPALNPHKFTKRQALILLAHFAGDIHQPLHVGAAFVSKDGKFVAPRTHAEVDEAAIFDSRGGNNLLLDDARITSLADGLIGPGEARPVREGVPAALTKPFHSYWDSTAVDYAFRRIKTRTPDQFADAAIAANPQVAKAKGDPITWPYQWADDALVVAKLAYADVVPGKLTPQTSKKGETYYTFALEVPANYPVPSSAIAKTQLIKGGYNLAAILQAIYPEKG</sequence>
<feature type="chain" id="PRO_5011446708" evidence="7">
    <location>
        <begin position="22"/>
        <end position="353"/>
    </location>
</feature>
<reference evidence="9" key="1">
    <citation type="submission" date="2016-10" db="EMBL/GenBank/DDBJ databases">
        <authorList>
            <person name="Varghese N."/>
            <person name="Submissions S."/>
        </authorList>
    </citation>
    <scope>NUCLEOTIDE SEQUENCE [LARGE SCALE GENOMIC DNA]</scope>
    <source>
        <strain evidence="9">CGMCC 1.12041</strain>
    </source>
</reference>
<keyword evidence="7" id="KW-0732">Signal</keyword>
<name>A0A1I1FIQ7_9BURK</name>
<evidence type="ECO:0000256" key="6">
    <source>
        <dbReference type="ARBA" id="ARBA00023180"/>
    </source>
</evidence>
<keyword evidence="4" id="KW-0378">Hydrolase</keyword>
<evidence type="ECO:0000313" key="8">
    <source>
        <dbReference type="EMBL" id="SFB99184.1"/>
    </source>
</evidence>
<evidence type="ECO:0000256" key="1">
    <source>
        <dbReference type="ARBA" id="ARBA00022722"/>
    </source>
</evidence>
<evidence type="ECO:0000256" key="2">
    <source>
        <dbReference type="ARBA" id="ARBA00022723"/>
    </source>
</evidence>
<dbReference type="InterPro" id="IPR003154">
    <property type="entry name" value="S1/P1nuclease"/>
</dbReference>
<evidence type="ECO:0000256" key="3">
    <source>
        <dbReference type="ARBA" id="ARBA00022759"/>
    </source>
</evidence>
<accession>A0A1I1FIQ7</accession>
<dbReference type="Proteomes" id="UP000198639">
    <property type="component" value="Unassembled WGS sequence"/>
</dbReference>
<keyword evidence="2" id="KW-0479">Metal-binding</keyword>
<proteinExistence type="predicted"/>
<evidence type="ECO:0000256" key="7">
    <source>
        <dbReference type="SAM" id="SignalP"/>
    </source>
</evidence>
<evidence type="ECO:0000256" key="4">
    <source>
        <dbReference type="ARBA" id="ARBA00022801"/>
    </source>
</evidence>
<dbReference type="EMBL" id="FOLD01000003">
    <property type="protein sequence ID" value="SFB99184.1"/>
    <property type="molecule type" value="Genomic_DNA"/>
</dbReference>
<dbReference type="GO" id="GO:0046872">
    <property type="term" value="F:metal ion binding"/>
    <property type="evidence" value="ECO:0007669"/>
    <property type="project" value="UniProtKB-KW"/>
</dbReference>
<dbReference type="PANTHER" id="PTHR33146:SF14">
    <property type="entry name" value="ENDONUCLEASE 1"/>
    <property type="match status" value="1"/>
</dbReference>
<keyword evidence="3" id="KW-0255">Endonuclease</keyword>
<feature type="signal peptide" evidence="7">
    <location>
        <begin position="1"/>
        <end position="21"/>
    </location>
</feature>
<protein>
    <submittedName>
        <fullName evidence="8">S1/P1 Nuclease</fullName>
    </submittedName>
</protein>
<dbReference type="CDD" id="cd11010">
    <property type="entry name" value="S1-P1_nuclease"/>
    <property type="match status" value="1"/>
</dbReference>
<dbReference type="OrthoDB" id="267579at2"/>
<dbReference type="STRING" id="1164594.SAMN05216204_10320"/>
<keyword evidence="5" id="KW-1015">Disulfide bond</keyword>
<dbReference type="Gene3D" id="1.10.575.10">
    <property type="entry name" value="P1 Nuclease"/>
    <property type="match status" value="1"/>
</dbReference>
<dbReference type="InterPro" id="IPR008947">
    <property type="entry name" value="PLipase_C/P1_nuclease_dom_sf"/>
</dbReference>
<dbReference type="SUPFAM" id="SSF48537">
    <property type="entry name" value="Phospholipase C/P1 nuclease"/>
    <property type="match status" value="1"/>
</dbReference>
<keyword evidence="6" id="KW-0325">Glycoprotein</keyword>
<keyword evidence="9" id="KW-1185">Reference proteome</keyword>
<dbReference type="RefSeq" id="WP_091871788.1">
    <property type="nucleotide sequence ID" value="NZ_FOLD01000003.1"/>
</dbReference>
<evidence type="ECO:0000256" key="5">
    <source>
        <dbReference type="ARBA" id="ARBA00023157"/>
    </source>
</evidence>
<keyword evidence="1" id="KW-0540">Nuclease</keyword>
<organism evidence="8 9">
    <name type="scientific">Massilia yuzhufengensis</name>
    <dbReference type="NCBI Taxonomy" id="1164594"/>
    <lineage>
        <taxon>Bacteria</taxon>
        <taxon>Pseudomonadati</taxon>
        <taxon>Pseudomonadota</taxon>
        <taxon>Betaproteobacteria</taxon>
        <taxon>Burkholderiales</taxon>
        <taxon>Oxalobacteraceae</taxon>
        <taxon>Telluria group</taxon>
        <taxon>Massilia</taxon>
    </lineage>
</organism>
<dbReference type="GO" id="GO:0003676">
    <property type="term" value="F:nucleic acid binding"/>
    <property type="evidence" value="ECO:0007669"/>
    <property type="project" value="InterPro"/>
</dbReference>
<dbReference type="GO" id="GO:0016788">
    <property type="term" value="F:hydrolase activity, acting on ester bonds"/>
    <property type="evidence" value="ECO:0007669"/>
    <property type="project" value="InterPro"/>
</dbReference>
<evidence type="ECO:0000313" key="9">
    <source>
        <dbReference type="Proteomes" id="UP000198639"/>
    </source>
</evidence>
<dbReference type="Pfam" id="PF02265">
    <property type="entry name" value="S1-P1_nuclease"/>
    <property type="match status" value="1"/>
</dbReference>
<dbReference type="GO" id="GO:0006308">
    <property type="term" value="P:DNA catabolic process"/>
    <property type="evidence" value="ECO:0007669"/>
    <property type="project" value="InterPro"/>
</dbReference>
<gene>
    <name evidence="8" type="ORF">SAMN05216204_10320</name>
</gene>
<dbReference type="GO" id="GO:0004519">
    <property type="term" value="F:endonuclease activity"/>
    <property type="evidence" value="ECO:0007669"/>
    <property type="project" value="UniProtKB-KW"/>
</dbReference>
<dbReference type="PANTHER" id="PTHR33146">
    <property type="entry name" value="ENDONUCLEASE 4"/>
    <property type="match status" value="1"/>
</dbReference>
<dbReference type="AlphaFoldDB" id="A0A1I1FIQ7"/>